<feature type="active site" description="Acyl-ester intermediate" evidence="7">
    <location>
        <position position="177"/>
    </location>
</feature>
<reference evidence="9 10" key="1">
    <citation type="submission" date="2016-03" db="EMBL/GenBank/DDBJ databases">
        <authorList>
            <person name="Ploux O."/>
        </authorList>
    </citation>
    <scope>NUCLEOTIDE SEQUENCE [LARGE SCALE GENOMIC DNA]</scope>
    <source>
        <strain evidence="9 10">BER2</strain>
    </source>
</reference>
<dbReference type="GO" id="GO:0016740">
    <property type="term" value="F:transferase activity"/>
    <property type="evidence" value="ECO:0007669"/>
    <property type="project" value="UniProtKB-KW"/>
</dbReference>
<evidence type="ECO:0000313" key="10">
    <source>
        <dbReference type="Proteomes" id="UP000075391"/>
    </source>
</evidence>
<comment type="catalytic activity">
    <reaction evidence="7">
        <text>L-glutamyl-tRNA(Gln) + L-glutamine + ATP + H2O = L-glutaminyl-tRNA(Gln) + L-glutamate + ADP + phosphate + H(+)</text>
        <dbReference type="Rhea" id="RHEA:17521"/>
        <dbReference type="Rhea" id="RHEA-COMP:9681"/>
        <dbReference type="Rhea" id="RHEA-COMP:9684"/>
        <dbReference type="ChEBI" id="CHEBI:15377"/>
        <dbReference type="ChEBI" id="CHEBI:15378"/>
        <dbReference type="ChEBI" id="CHEBI:29985"/>
        <dbReference type="ChEBI" id="CHEBI:30616"/>
        <dbReference type="ChEBI" id="CHEBI:43474"/>
        <dbReference type="ChEBI" id="CHEBI:58359"/>
        <dbReference type="ChEBI" id="CHEBI:78520"/>
        <dbReference type="ChEBI" id="CHEBI:78521"/>
        <dbReference type="ChEBI" id="CHEBI:456216"/>
        <dbReference type="EC" id="6.3.5.7"/>
    </reaction>
</comment>
<sequence>MDLTFASISDIAEAVQNKKVSAKEVAEHFAKRIATLDEKLNSFTTKNDQAIKDAEALDTRIAKGENVGPLAGVPFGIKEMFCTKGLKTTAGSKILENFVPPYDATVVARLKAAGIVVMGKLNQDEFAMGSSNETSFHGPTKNPWKLDCVPGGSSGGSAAAQAARLVAGTLGTDTGGSIRQPASFCGIVGVKPTYGRVSRYGIIAYASSLDQAGPMVSSVKDAALTMEVISGFDSFDSTTTQRPVPAWSKNLKSDVKGMKIGLMKEYMSGSLHPDVQKTVENSIETLKKMGAEIVEVSVPMSEFAVPVYYLIAASEASSNLARYDGVKYGHRAEFKNLSAVELETFYGKTRGEGFGKEVKRRIMLGTYCLSSGYYDAYYNKAGQVRRLIMNEYLEAFKKCDVILSPVTTAPAFKIGERISDPLTMYLNDIFTTSTNLAGLPGMSVPFGLSQENLPIGIQLTASHFEEQKMLDVAFALESASPVKGKNPHVI</sequence>
<keyword evidence="5 7" id="KW-0067">ATP-binding</keyword>
<feature type="active site" description="Charge relay system" evidence="7">
    <location>
        <position position="153"/>
    </location>
</feature>
<dbReference type="GO" id="GO:0030956">
    <property type="term" value="C:glutamyl-tRNA(Gln) amidotransferase complex"/>
    <property type="evidence" value="ECO:0007669"/>
    <property type="project" value="InterPro"/>
</dbReference>
<dbReference type="InterPro" id="IPR004412">
    <property type="entry name" value="GatA"/>
</dbReference>
<proteinExistence type="inferred from homology"/>
<evidence type="ECO:0000256" key="1">
    <source>
        <dbReference type="ARBA" id="ARBA00011123"/>
    </source>
</evidence>
<feature type="domain" description="Amidase" evidence="8">
    <location>
        <begin position="24"/>
        <end position="470"/>
    </location>
</feature>
<dbReference type="PANTHER" id="PTHR11895:SF151">
    <property type="entry name" value="GLUTAMYL-TRNA(GLN) AMIDOTRANSFERASE SUBUNIT A"/>
    <property type="match status" value="1"/>
</dbReference>
<dbReference type="EC" id="6.3.5.7" evidence="7"/>
<dbReference type="Proteomes" id="UP000075391">
    <property type="component" value="Unassembled WGS sequence"/>
</dbReference>
<evidence type="ECO:0000313" key="9">
    <source>
        <dbReference type="EMBL" id="KYG60775.1"/>
    </source>
</evidence>
<evidence type="ECO:0000259" key="8">
    <source>
        <dbReference type="Pfam" id="PF01425"/>
    </source>
</evidence>
<keyword evidence="6 7" id="KW-0648">Protein biosynthesis</keyword>
<keyword evidence="3 7" id="KW-0436">Ligase</keyword>
<evidence type="ECO:0000256" key="2">
    <source>
        <dbReference type="ARBA" id="ARBA00014428"/>
    </source>
</evidence>
<protein>
    <recommendedName>
        <fullName evidence="2 7">Glutamyl-tRNA(Gln) amidotransferase subunit A</fullName>
        <shortName evidence="7">Glu-ADT subunit A</shortName>
        <ecNumber evidence="7">6.3.5.7</ecNumber>
    </recommendedName>
</protein>
<feature type="active site" description="Charge relay system" evidence="7">
    <location>
        <position position="78"/>
    </location>
</feature>
<dbReference type="Pfam" id="PF01425">
    <property type="entry name" value="Amidase"/>
    <property type="match status" value="1"/>
</dbReference>
<evidence type="ECO:0000256" key="5">
    <source>
        <dbReference type="ARBA" id="ARBA00022840"/>
    </source>
</evidence>
<evidence type="ECO:0000256" key="3">
    <source>
        <dbReference type="ARBA" id="ARBA00022598"/>
    </source>
</evidence>
<comment type="caution">
    <text evidence="9">The sequence shown here is derived from an EMBL/GenBank/DDBJ whole genome shotgun (WGS) entry which is preliminary data.</text>
</comment>
<dbReference type="AlphaFoldDB" id="A0A150WCI6"/>
<dbReference type="OrthoDB" id="5287888at2"/>
<evidence type="ECO:0000256" key="7">
    <source>
        <dbReference type="HAMAP-Rule" id="MF_00120"/>
    </source>
</evidence>
<dbReference type="PIRSF" id="PIRSF001221">
    <property type="entry name" value="Amidase_fungi"/>
    <property type="match status" value="1"/>
</dbReference>
<gene>
    <name evidence="7 9" type="primary">gatA</name>
    <name evidence="9" type="ORF">AZI85_12365</name>
</gene>
<accession>A0A150WCI6</accession>
<dbReference type="HAMAP" id="MF_00120">
    <property type="entry name" value="GatA"/>
    <property type="match status" value="1"/>
</dbReference>
<dbReference type="SUPFAM" id="SSF75304">
    <property type="entry name" value="Amidase signature (AS) enzymes"/>
    <property type="match status" value="1"/>
</dbReference>
<dbReference type="InterPro" id="IPR000120">
    <property type="entry name" value="Amidase"/>
</dbReference>
<dbReference type="PANTHER" id="PTHR11895">
    <property type="entry name" value="TRANSAMIDASE"/>
    <property type="match status" value="1"/>
</dbReference>
<keyword evidence="4 7" id="KW-0547">Nucleotide-binding</keyword>
<dbReference type="GO" id="GO:0006412">
    <property type="term" value="P:translation"/>
    <property type="evidence" value="ECO:0007669"/>
    <property type="project" value="UniProtKB-UniRule"/>
</dbReference>
<comment type="similarity">
    <text evidence="7">Belongs to the amidase family. GatA subfamily.</text>
</comment>
<organism evidence="9 10">
    <name type="scientific">Bdellovibrio bacteriovorus</name>
    <dbReference type="NCBI Taxonomy" id="959"/>
    <lineage>
        <taxon>Bacteria</taxon>
        <taxon>Pseudomonadati</taxon>
        <taxon>Bdellovibrionota</taxon>
        <taxon>Bdellovibrionia</taxon>
        <taxon>Bdellovibrionales</taxon>
        <taxon>Pseudobdellovibrionaceae</taxon>
        <taxon>Bdellovibrio</taxon>
    </lineage>
</organism>
<dbReference type="GO" id="GO:0005524">
    <property type="term" value="F:ATP binding"/>
    <property type="evidence" value="ECO:0007669"/>
    <property type="project" value="UniProtKB-KW"/>
</dbReference>
<dbReference type="Gene3D" id="3.90.1300.10">
    <property type="entry name" value="Amidase signature (AS) domain"/>
    <property type="match status" value="1"/>
</dbReference>
<dbReference type="NCBIfam" id="TIGR00132">
    <property type="entry name" value="gatA"/>
    <property type="match status" value="1"/>
</dbReference>
<dbReference type="GO" id="GO:0050567">
    <property type="term" value="F:glutaminyl-tRNA synthase (glutamine-hydrolyzing) activity"/>
    <property type="evidence" value="ECO:0007669"/>
    <property type="project" value="UniProtKB-UniRule"/>
</dbReference>
<evidence type="ECO:0000256" key="6">
    <source>
        <dbReference type="ARBA" id="ARBA00022917"/>
    </source>
</evidence>
<comment type="subunit">
    <text evidence="1 7">Heterotrimer of A, B and C subunits.</text>
</comment>
<dbReference type="RefSeq" id="WP_063245025.1">
    <property type="nucleotide sequence ID" value="NZ_LUKF01000019.1"/>
</dbReference>
<dbReference type="EMBL" id="LUKF01000019">
    <property type="protein sequence ID" value="KYG60775.1"/>
    <property type="molecule type" value="Genomic_DNA"/>
</dbReference>
<comment type="function">
    <text evidence="7">Allows the formation of correctly charged Gln-tRNA(Gln) through the transamidation of misacylated Glu-tRNA(Gln) in organisms which lack glutaminyl-tRNA synthetase. The reaction takes place in the presence of glutamine and ATP through an activated gamma-phospho-Glu-tRNA(Gln).</text>
</comment>
<evidence type="ECO:0000256" key="4">
    <source>
        <dbReference type="ARBA" id="ARBA00022741"/>
    </source>
</evidence>
<name>A0A150WCI6_BDEBC</name>
<dbReference type="InterPro" id="IPR023631">
    <property type="entry name" value="Amidase_dom"/>
</dbReference>
<dbReference type="InterPro" id="IPR036928">
    <property type="entry name" value="AS_sf"/>
</dbReference>
<keyword evidence="9" id="KW-0808">Transferase</keyword>